<evidence type="ECO:0000256" key="1">
    <source>
        <dbReference type="SAM" id="SignalP"/>
    </source>
</evidence>
<accession>A0A271J4F0</accession>
<reference evidence="2 3" key="1">
    <citation type="submission" date="2016-11" db="EMBL/GenBank/DDBJ databases">
        <title>Study of marine rhodopsin-containing bacteria.</title>
        <authorList>
            <person name="Yoshizawa S."/>
            <person name="Kumagai Y."/>
            <person name="Kogure K."/>
        </authorList>
    </citation>
    <scope>NUCLEOTIDE SEQUENCE [LARGE SCALE GENOMIC DNA]</scope>
    <source>
        <strain evidence="2 3">SAORIC-28</strain>
    </source>
</reference>
<dbReference type="InterPro" id="IPR013211">
    <property type="entry name" value="LVIVD"/>
</dbReference>
<sequence length="735" mass="77816">MRACLASLLVLTAGLAPATAQPVLAPGPADLVPEAARLGDDAPGLTWVWSPEPRWLDPADANRRYFDGGLDYGANFVFSTVPDAEVPPVTIVFDPATPSTARVFSYRHGLADAGIGRFDGAAYDVSDPENPRRLNVGFLEDSQTSQQDRTWNPDGSPFGAHEYLIVFASDYDPKAETYAGETAYDLDTYYGLAARVRDGHALFETVAEMRFTPAPLRDVAAAAVANGVADAVWTAATYTGGTDVRAVVDGTVLATADPSSGRVRVTGLDPDRTVDLAIQLHGPDGLIAERSIPIQARVSEGVAAFSALDPGRARSSTYGDTWGYVAADGTEYALLAVRDGGLSVIDVSAAPGAAPVEVAYVPAPPQATDTKDVKVYGHHAYVVNETGPIQIVDLSDPTAPVEVGRLDVQPGVTDGGSHNVLVAEDHLWVIGGRFQGNPGLRVYALTDPASPALVDAFRPDHWPTPYYHDFEVRDGRGYGSAIYSGGGVDVLDVSDPTDVRLLTSFSYPGAGVHNTCSTENGRTLYVGDEIGTSGNWIRIFDVADLDDVELVGEVVVDPNAVVHNCYVRGDRLYVAHYTEGLRVFDVSDPHAPTEVAYLDTFLEPGYGFRGAWTAYPYLPSGKVLVSDMQTGLWVVALEDAAVAAEPASAGPTALRVWPNPTTGAATLAYDLFAPAEADVVVLDVLGREVARVRETGRAGTNRLSLGLGDAPAGVYAVRLTVAGRVRGTTTLTVAR</sequence>
<evidence type="ECO:0000313" key="3">
    <source>
        <dbReference type="Proteomes" id="UP000216339"/>
    </source>
</evidence>
<keyword evidence="1" id="KW-0732">Signal</keyword>
<dbReference type="PANTHER" id="PTHR38787:SF3">
    <property type="entry name" value="REGULATORY P DOMAIN-CONTAINING PROTEIN"/>
    <property type="match status" value="1"/>
</dbReference>
<evidence type="ECO:0008006" key="4">
    <source>
        <dbReference type="Google" id="ProtNLM"/>
    </source>
</evidence>
<dbReference type="InterPro" id="IPR011048">
    <property type="entry name" value="Haem_d1_sf"/>
</dbReference>
<gene>
    <name evidence="2" type="ORF">BSZ37_19220</name>
</gene>
<keyword evidence="3" id="KW-1185">Reference proteome</keyword>
<dbReference type="EMBL" id="MQWD01000001">
    <property type="protein sequence ID" value="PAP78401.1"/>
    <property type="molecule type" value="Genomic_DNA"/>
</dbReference>
<protein>
    <recommendedName>
        <fullName evidence="4">Secretion system C-terminal sorting domain-containing protein</fullName>
    </recommendedName>
</protein>
<dbReference type="NCBIfam" id="TIGR04183">
    <property type="entry name" value="Por_Secre_tail"/>
    <property type="match status" value="1"/>
</dbReference>
<dbReference type="NCBIfam" id="TIGR04312">
    <property type="entry name" value="choice_anch_B"/>
    <property type="match status" value="1"/>
</dbReference>
<dbReference type="InterPro" id="IPR027589">
    <property type="entry name" value="Choice_anch_B"/>
</dbReference>
<feature type="signal peptide" evidence="1">
    <location>
        <begin position="1"/>
        <end position="20"/>
    </location>
</feature>
<organism evidence="2 3">
    <name type="scientific">Rubrivirga marina</name>
    <dbReference type="NCBI Taxonomy" id="1196024"/>
    <lineage>
        <taxon>Bacteria</taxon>
        <taxon>Pseudomonadati</taxon>
        <taxon>Rhodothermota</taxon>
        <taxon>Rhodothermia</taxon>
        <taxon>Rhodothermales</taxon>
        <taxon>Rubricoccaceae</taxon>
        <taxon>Rubrivirga</taxon>
    </lineage>
</organism>
<dbReference type="GO" id="GO:0005576">
    <property type="term" value="C:extracellular region"/>
    <property type="evidence" value="ECO:0007669"/>
    <property type="project" value="TreeGrafter"/>
</dbReference>
<dbReference type="OrthoDB" id="9815940at2"/>
<dbReference type="Proteomes" id="UP000216339">
    <property type="component" value="Unassembled WGS sequence"/>
</dbReference>
<dbReference type="PANTHER" id="PTHR38787">
    <property type="entry name" value="REGULATORY P DOMAIN-CONTAINING PROTEIN"/>
    <property type="match status" value="1"/>
</dbReference>
<feature type="chain" id="PRO_5012244599" description="Secretion system C-terminal sorting domain-containing protein" evidence="1">
    <location>
        <begin position="21"/>
        <end position="735"/>
    </location>
</feature>
<dbReference type="Pfam" id="PF08309">
    <property type="entry name" value="LVIVD"/>
    <property type="match status" value="3"/>
</dbReference>
<dbReference type="RefSeq" id="WP_095512082.1">
    <property type="nucleotide sequence ID" value="NZ_MQWD01000001.1"/>
</dbReference>
<dbReference type="InterPro" id="IPR026444">
    <property type="entry name" value="Secre_tail"/>
</dbReference>
<name>A0A271J4F0_9BACT</name>
<dbReference type="AlphaFoldDB" id="A0A271J4F0"/>
<comment type="caution">
    <text evidence="2">The sequence shown here is derived from an EMBL/GenBank/DDBJ whole genome shotgun (WGS) entry which is preliminary data.</text>
</comment>
<evidence type="ECO:0000313" key="2">
    <source>
        <dbReference type="EMBL" id="PAP78401.1"/>
    </source>
</evidence>
<proteinExistence type="predicted"/>
<dbReference type="SUPFAM" id="SSF51004">
    <property type="entry name" value="C-terminal (heme d1) domain of cytochrome cd1-nitrite reductase"/>
    <property type="match status" value="2"/>
</dbReference>